<dbReference type="GeneID" id="114651469"/>
<dbReference type="GeneTree" id="ENSGT00940000154755"/>
<evidence type="ECO:0000313" key="6">
    <source>
        <dbReference type="Proteomes" id="UP000694620"/>
    </source>
</evidence>
<sequence>MMTSGYISLVFLLTFATLILAGPLPPPQDADPNSTDVQDSAAFAVESFNYFSKEENLYKIVKIVKVQQEIVGGAKYTMEVNLGRTRCLKEEDRNIESCPLMADQPKMLQCTFVILTVPWRNERRLLQSSCMPKN</sequence>
<dbReference type="Gene3D" id="3.10.450.10">
    <property type="match status" value="1"/>
</dbReference>
<dbReference type="SMART" id="SM00043">
    <property type="entry name" value="CY"/>
    <property type="match status" value="1"/>
</dbReference>
<dbReference type="RefSeq" id="XP_028657165.1">
    <property type="nucleotide sequence ID" value="XM_028801332.2"/>
</dbReference>
<feature type="chain" id="PRO_5034734098" evidence="3">
    <location>
        <begin position="22"/>
        <end position="134"/>
    </location>
</feature>
<dbReference type="PANTHER" id="PTHR46186:SF12">
    <property type="entry name" value="CYSTATIN C (AMYLOID ANGIOPATHY AND CEREBRAL HEMORRHAGE)-RELATED"/>
    <property type="match status" value="1"/>
</dbReference>
<dbReference type="PANTHER" id="PTHR46186">
    <property type="entry name" value="CYSTATIN"/>
    <property type="match status" value="1"/>
</dbReference>
<evidence type="ECO:0000256" key="3">
    <source>
        <dbReference type="SAM" id="SignalP"/>
    </source>
</evidence>
<evidence type="ECO:0000259" key="4">
    <source>
        <dbReference type="SMART" id="SM00043"/>
    </source>
</evidence>
<name>A0A8C4SSM9_ERPCA</name>
<dbReference type="InterPro" id="IPR000010">
    <property type="entry name" value="Cystatin_dom"/>
</dbReference>
<dbReference type="GO" id="GO:0004869">
    <property type="term" value="F:cysteine-type endopeptidase inhibitor activity"/>
    <property type="evidence" value="ECO:0007669"/>
    <property type="project" value="InterPro"/>
</dbReference>
<feature type="signal peptide" evidence="3">
    <location>
        <begin position="1"/>
        <end position="21"/>
    </location>
</feature>
<keyword evidence="6" id="KW-1185">Reference proteome</keyword>
<dbReference type="GO" id="GO:0005615">
    <property type="term" value="C:extracellular space"/>
    <property type="evidence" value="ECO:0007669"/>
    <property type="project" value="TreeGrafter"/>
</dbReference>
<protein>
    <submittedName>
        <fullName evidence="5">Cystatin-like</fullName>
    </submittedName>
</protein>
<dbReference type="CDD" id="cd00042">
    <property type="entry name" value="CY"/>
    <property type="match status" value="1"/>
</dbReference>
<evidence type="ECO:0000313" key="5">
    <source>
        <dbReference type="Ensembl" id="ENSECRP00000019101.1"/>
    </source>
</evidence>
<dbReference type="AlphaFoldDB" id="A0A8C4SSM9"/>
<proteinExistence type="inferred from homology"/>
<dbReference type="Proteomes" id="UP000694620">
    <property type="component" value="Chromosome 4"/>
</dbReference>
<dbReference type="OrthoDB" id="8886803at2759"/>
<gene>
    <name evidence="5" type="primary">LOC114651469</name>
</gene>
<keyword evidence="2" id="KW-1015">Disulfide bond</keyword>
<comment type="similarity">
    <text evidence="1">Belongs to the cystatin family.</text>
</comment>
<evidence type="ECO:0000256" key="1">
    <source>
        <dbReference type="ARBA" id="ARBA00009403"/>
    </source>
</evidence>
<dbReference type="Pfam" id="PF00031">
    <property type="entry name" value="Cystatin"/>
    <property type="match status" value="1"/>
</dbReference>
<dbReference type="GO" id="GO:0005737">
    <property type="term" value="C:cytoplasm"/>
    <property type="evidence" value="ECO:0007669"/>
    <property type="project" value="TreeGrafter"/>
</dbReference>
<organism evidence="5 6">
    <name type="scientific">Erpetoichthys calabaricus</name>
    <name type="common">Rope fish</name>
    <name type="synonym">Calamoichthys calabaricus</name>
    <dbReference type="NCBI Taxonomy" id="27687"/>
    <lineage>
        <taxon>Eukaryota</taxon>
        <taxon>Metazoa</taxon>
        <taxon>Chordata</taxon>
        <taxon>Craniata</taxon>
        <taxon>Vertebrata</taxon>
        <taxon>Euteleostomi</taxon>
        <taxon>Actinopterygii</taxon>
        <taxon>Polypteriformes</taxon>
        <taxon>Polypteridae</taxon>
        <taxon>Erpetoichthys</taxon>
    </lineage>
</organism>
<keyword evidence="3" id="KW-0732">Signal</keyword>
<dbReference type="SUPFAM" id="SSF54403">
    <property type="entry name" value="Cystatin/monellin"/>
    <property type="match status" value="1"/>
</dbReference>
<reference evidence="5" key="1">
    <citation type="submission" date="2021-06" db="EMBL/GenBank/DDBJ databases">
        <authorList>
            <consortium name="Wellcome Sanger Institute Data Sharing"/>
        </authorList>
    </citation>
    <scope>NUCLEOTIDE SEQUENCE [LARGE SCALE GENOMIC DNA]</scope>
</reference>
<dbReference type="Ensembl" id="ENSECRT00000019494.1">
    <property type="protein sequence ID" value="ENSECRP00000019101.1"/>
    <property type="gene ID" value="ENSECRG00000012786.1"/>
</dbReference>
<feature type="domain" description="Cystatin" evidence="4">
    <location>
        <begin position="18"/>
        <end position="131"/>
    </location>
</feature>
<dbReference type="GO" id="GO:0031982">
    <property type="term" value="C:vesicle"/>
    <property type="evidence" value="ECO:0007669"/>
    <property type="project" value="TreeGrafter"/>
</dbReference>
<dbReference type="FunFam" id="3.10.450.10:FF:000004">
    <property type="entry name" value="Cystatin C"/>
    <property type="match status" value="1"/>
</dbReference>
<reference evidence="5" key="3">
    <citation type="submission" date="2025-09" db="UniProtKB">
        <authorList>
            <consortium name="Ensembl"/>
        </authorList>
    </citation>
    <scope>IDENTIFICATION</scope>
</reference>
<evidence type="ECO:0000256" key="2">
    <source>
        <dbReference type="ARBA" id="ARBA00023157"/>
    </source>
</evidence>
<dbReference type="InterPro" id="IPR046350">
    <property type="entry name" value="Cystatin_sf"/>
</dbReference>
<reference evidence="5" key="2">
    <citation type="submission" date="2025-08" db="UniProtKB">
        <authorList>
            <consortium name="Ensembl"/>
        </authorList>
    </citation>
    <scope>IDENTIFICATION</scope>
</reference>
<accession>A0A8C4SSM9</accession>